<dbReference type="Proteomes" id="UP000682733">
    <property type="component" value="Unassembled WGS sequence"/>
</dbReference>
<dbReference type="Proteomes" id="UP000663829">
    <property type="component" value="Unassembled WGS sequence"/>
</dbReference>
<dbReference type="EMBL" id="CAJOBC010009208">
    <property type="protein sequence ID" value="CAF3981970.1"/>
    <property type="molecule type" value="Genomic_DNA"/>
</dbReference>
<evidence type="ECO:0000313" key="5">
    <source>
        <dbReference type="EMBL" id="CAF4011424.1"/>
    </source>
</evidence>
<keyword evidence="6" id="KW-1185">Reference proteome</keyword>
<dbReference type="EMBL" id="CAJNOQ010009204">
    <property type="protein sequence ID" value="CAF1218383.1"/>
    <property type="molecule type" value="Genomic_DNA"/>
</dbReference>
<evidence type="ECO:0000256" key="1">
    <source>
        <dbReference type="ARBA" id="ARBA00023002"/>
    </source>
</evidence>
<dbReference type="GO" id="GO:0016491">
    <property type="term" value="F:oxidoreductase activity"/>
    <property type="evidence" value="ECO:0007669"/>
    <property type="project" value="UniProtKB-KW"/>
</dbReference>
<sequence>MFQFQTGIRGRITSILKRSSYCLLANMTSLCTPRLDNAGAFDHVNGAELRGLVAGLIQKDADSHHVFFNSQGFHNHLVHLLLADYSLGASENRLKEIYEIESPSQRPKLPEKSDFVWSSDHCLGHEEYYTSYLNFFLEQIKSKGVRACIEEYIFRDDATNMYARFFSGVYHPFIHIGYGVEFGIPMLVAEGLAQTAVHGTTLVPLYSVTSPIDKKTASGSSTTATNIALSTRDDHRFDDIVKWEDSPKIKALLQRKPDLVREHVDKWIVSETLDRPTGLRARATELQALAAALYAGPQRPGKQITIDFFLMHAFTSSLFVHSYIEFLNPRYGAALLRGKFAVDLAYYISRNRPLLNLEQFKSYPLKSWSEIISKAISHGDSHVPKSIRAVKHAAAYDTTIPSEIYQAIATITVDPDRKWSSDGIGFDEEWQDVPDKI</sequence>
<dbReference type="EMBL" id="CAJOBA010035818">
    <property type="protein sequence ID" value="CAF4011424.1"/>
    <property type="molecule type" value="Genomic_DNA"/>
</dbReference>
<evidence type="ECO:0000313" key="3">
    <source>
        <dbReference type="EMBL" id="CAF1218383.1"/>
    </source>
</evidence>
<comment type="caution">
    <text evidence="3">The sequence shown here is derived from an EMBL/GenBank/DDBJ whole genome shotgun (WGS) entry which is preliminary data.</text>
</comment>
<evidence type="ECO:0008006" key="7">
    <source>
        <dbReference type="Google" id="ProtNLM"/>
    </source>
</evidence>
<dbReference type="AlphaFoldDB" id="A0A814XLB6"/>
<dbReference type="Pfam" id="PF14027">
    <property type="entry name" value="Questin_oxidase"/>
    <property type="match status" value="1"/>
</dbReference>
<protein>
    <recommendedName>
        <fullName evidence="7">HypA-like protein</fullName>
    </recommendedName>
</protein>
<organism evidence="3 6">
    <name type="scientific">Didymodactylos carnosus</name>
    <dbReference type="NCBI Taxonomy" id="1234261"/>
    <lineage>
        <taxon>Eukaryota</taxon>
        <taxon>Metazoa</taxon>
        <taxon>Spiralia</taxon>
        <taxon>Gnathifera</taxon>
        <taxon>Rotifera</taxon>
        <taxon>Eurotatoria</taxon>
        <taxon>Bdelloidea</taxon>
        <taxon>Philodinida</taxon>
        <taxon>Philodinidae</taxon>
        <taxon>Didymodactylos</taxon>
    </lineage>
</organism>
<reference evidence="3" key="1">
    <citation type="submission" date="2021-02" db="EMBL/GenBank/DDBJ databases">
        <authorList>
            <person name="Nowell W R."/>
        </authorList>
    </citation>
    <scope>NUCLEOTIDE SEQUENCE</scope>
</reference>
<dbReference type="Proteomes" id="UP000677228">
    <property type="component" value="Unassembled WGS sequence"/>
</dbReference>
<dbReference type="PANTHER" id="PTHR35870">
    <property type="entry name" value="PROTEIN, PUTATIVE (AFU_ORTHOLOGUE AFUA_5G03330)-RELATED"/>
    <property type="match status" value="1"/>
</dbReference>
<dbReference type="Proteomes" id="UP000681722">
    <property type="component" value="Unassembled WGS sequence"/>
</dbReference>
<name>A0A814XLB6_9BILA</name>
<evidence type="ECO:0000313" key="6">
    <source>
        <dbReference type="Proteomes" id="UP000663829"/>
    </source>
</evidence>
<evidence type="ECO:0000313" key="4">
    <source>
        <dbReference type="EMBL" id="CAF3981970.1"/>
    </source>
</evidence>
<dbReference type="PANTHER" id="PTHR35870:SF1">
    <property type="entry name" value="PROTEIN, PUTATIVE (AFU_ORTHOLOGUE AFUA_5G03330)-RELATED"/>
    <property type="match status" value="1"/>
</dbReference>
<proteinExistence type="predicted"/>
<dbReference type="OrthoDB" id="10004862at2759"/>
<dbReference type="InterPro" id="IPR025337">
    <property type="entry name" value="Questin_oxidase-like"/>
</dbReference>
<evidence type="ECO:0000313" key="2">
    <source>
        <dbReference type="EMBL" id="CAF1201541.1"/>
    </source>
</evidence>
<gene>
    <name evidence="3" type="ORF">GPM918_LOCUS24562</name>
    <name evidence="2" type="ORF">OVA965_LOCUS24011</name>
    <name evidence="4" type="ORF">SRO942_LOCUS24566</name>
    <name evidence="5" type="ORF">TMI583_LOCUS24731</name>
</gene>
<keyword evidence="1" id="KW-0560">Oxidoreductase</keyword>
<dbReference type="EMBL" id="CAJNOK010014286">
    <property type="protein sequence ID" value="CAF1201541.1"/>
    <property type="molecule type" value="Genomic_DNA"/>
</dbReference>
<accession>A0A814XLB6</accession>